<dbReference type="NCBIfam" id="TIGR01965">
    <property type="entry name" value="VCBS_repeat"/>
    <property type="match status" value="1"/>
</dbReference>
<evidence type="ECO:0000256" key="1">
    <source>
        <dbReference type="SAM" id="MobiDB-lite"/>
    </source>
</evidence>
<accession>A0A1F8EY34</accession>
<keyword evidence="2" id="KW-0812">Transmembrane</keyword>
<feature type="compositionally biased region" description="Acidic residues" evidence="1">
    <location>
        <begin position="641"/>
        <end position="658"/>
    </location>
</feature>
<evidence type="ECO:0000259" key="3">
    <source>
        <dbReference type="Pfam" id="PF17892"/>
    </source>
</evidence>
<dbReference type="Proteomes" id="UP000177507">
    <property type="component" value="Unassembled WGS sequence"/>
</dbReference>
<organism evidence="4 5">
    <name type="scientific">Candidatus Yanofskybacteria bacterium RIFCSPHIGHO2_01_FULL_44_17</name>
    <dbReference type="NCBI Taxonomy" id="1802668"/>
    <lineage>
        <taxon>Bacteria</taxon>
        <taxon>Candidatus Yanofskyibacteriota</taxon>
    </lineage>
</organism>
<feature type="region of interest" description="Disordered" evidence="1">
    <location>
        <begin position="803"/>
        <end position="865"/>
    </location>
</feature>
<evidence type="ECO:0000313" key="5">
    <source>
        <dbReference type="Proteomes" id="UP000177507"/>
    </source>
</evidence>
<gene>
    <name evidence="4" type="ORF">A2831_02630</name>
</gene>
<dbReference type="EMBL" id="MGJI01000016">
    <property type="protein sequence ID" value="OGN04926.1"/>
    <property type="molecule type" value="Genomic_DNA"/>
</dbReference>
<feature type="compositionally biased region" description="Gly residues" evidence="1">
    <location>
        <begin position="841"/>
        <end position="850"/>
    </location>
</feature>
<feature type="region of interest" description="Disordered" evidence="1">
    <location>
        <begin position="636"/>
        <end position="681"/>
    </location>
</feature>
<dbReference type="InterPro" id="IPR010221">
    <property type="entry name" value="VCBS_dom"/>
</dbReference>
<evidence type="ECO:0000313" key="4">
    <source>
        <dbReference type="EMBL" id="OGN04926.1"/>
    </source>
</evidence>
<evidence type="ECO:0000256" key="2">
    <source>
        <dbReference type="SAM" id="Phobius"/>
    </source>
</evidence>
<feature type="region of interest" description="Disordered" evidence="1">
    <location>
        <begin position="91"/>
        <end position="115"/>
    </location>
</feature>
<dbReference type="Pfam" id="PF17963">
    <property type="entry name" value="Big_9"/>
    <property type="match status" value="4"/>
</dbReference>
<feature type="compositionally biased region" description="Polar residues" evidence="1">
    <location>
        <begin position="95"/>
        <end position="115"/>
    </location>
</feature>
<dbReference type="NCBIfam" id="NF012211">
    <property type="entry name" value="tand_rpt_95"/>
    <property type="match status" value="5"/>
</dbReference>
<feature type="domain" description="Cadherin-like" evidence="3">
    <location>
        <begin position="445"/>
        <end position="538"/>
    </location>
</feature>
<dbReference type="InterPro" id="IPR041690">
    <property type="entry name" value="Cadherin_5"/>
</dbReference>
<keyword evidence="2" id="KW-0472">Membrane</keyword>
<dbReference type="AlphaFoldDB" id="A0A1F8EY34"/>
<dbReference type="Gene3D" id="2.60.40.2810">
    <property type="match status" value="4"/>
</dbReference>
<sequence>MNLFNVSRYLGRKPKFFVGFFIFVFVATMTIQPLVFTALAATSVSITSPLPDADCQGGEVTVTGTATATAPQGQLNQYHVQIDWGDGNTNDETEVSSFSISQNPDHGTQTRSFTGAHTYGANSSYTIKARIYHETVPGQDNQADDVASVVVCVVVTNNPPTANDDAYSTNEDVTLAVLAADGVLDNDTDVDSDPLTASLVTTTSNGTLSLNADGSFTYTPNAGFEGSDSFTYTANDGEDDSNAATVTITVNHVNHAPVANEDSYTTDEDIPLTVPASGVLGNDSDPDLDAITAVVGTGPSNGTLVLDPDGGFTYTPSANFNGTDSFTYAAYDGGLNSNVVTVTINASAVNDAPIANDDSYSTDEDVVLIVSAPGILGNDTDVEGDLLSAILANGPSSGTLNLNSDGSFDYTPNADFNGTDSFTYTANDGDEDSNIATVTLTVSNTNDTPVANADEYSINEDMALIVDAPGVLNNDSDTDGDSLTVTLVDDVANGILTFNGDGGFIYVPNQNFNGTDSFTYTASDGSVDSGEAVVTLTVDPANDAPIAVGDSYNTNEDTGLEVLASGVLLNDSDIDGDSLEAILVDDVTHGNLTLNDDGSFTYMPEVDFNGVDQFTYKANDGDENSNTVTVEINIGSVPDSQCDDGEDNDGDENVDFGEDTGCTGPHDDWEEEDPPVSTFDSSRNHEVITTELASLSLNGSSVDDESGFGSAVMHVYQVANEVTMLGEGFLGQPNDEEVSPFEAMTCSPLPQGAIETELVQLNLVSVNPLTSNWNHDWTPTKGIYCAIVNATDAASNVEHTGITGPFAYNPTPPPTSTPTPTPTPTLTPTPTPTPSQTPTDNGGGGGGGPQGEFINGPGASTPSVAGASIVAPPQVAGAMTVLPETGASAGDRMLLSLFAALFATGALMLLAGYEMLPRKLLSKIR</sequence>
<dbReference type="Pfam" id="PF17892">
    <property type="entry name" value="Cadherin_5"/>
    <property type="match status" value="1"/>
</dbReference>
<proteinExistence type="predicted"/>
<reference evidence="4 5" key="1">
    <citation type="journal article" date="2016" name="Nat. Commun.">
        <title>Thousands of microbial genomes shed light on interconnected biogeochemical processes in an aquifer system.</title>
        <authorList>
            <person name="Anantharaman K."/>
            <person name="Brown C.T."/>
            <person name="Hug L.A."/>
            <person name="Sharon I."/>
            <person name="Castelle C.J."/>
            <person name="Probst A.J."/>
            <person name="Thomas B.C."/>
            <person name="Singh A."/>
            <person name="Wilkins M.J."/>
            <person name="Karaoz U."/>
            <person name="Brodie E.L."/>
            <person name="Williams K.H."/>
            <person name="Hubbard S.S."/>
            <person name="Banfield J.F."/>
        </authorList>
    </citation>
    <scope>NUCLEOTIDE SEQUENCE [LARGE SCALE GENOMIC DNA]</scope>
</reference>
<dbReference type="Gene3D" id="2.60.40.3440">
    <property type="match status" value="1"/>
</dbReference>
<keyword evidence="2" id="KW-1133">Transmembrane helix</keyword>
<name>A0A1F8EY34_9BACT</name>
<feature type="compositionally biased region" description="Pro residues" evidence="1">
    <location>
        <begin position="810"/>
        <end position="835"/>
    </location>
</feature>
<protein>
    <recommendedName>
        <fullName evidence="3">Cadherin-like domain-containing protein</fullName>
    </recommendedName>
</protein>
<dbReference type="STRING" id="1802668.A2831_02630"/>
<comment type="caution">
    <text evidence="4">The sequence shown here is derived from an EMBL/GenBank/DDBJ whole genome shotgun (WGS) entry which is preliminary data.</text>
</comment>
<feature type="transmembrane region" description="Helical" evidence="2">
    <location>
        <begin position="893"/>
        <end position="916"/>
    </location>
</feature>